<keyword evidence="1" id="KW-1133">Transmembrane helix</keyword>
<sequence length="70" mass="8130">MLIEFLEEFLENRKKYFGAIWGFIFGLILIKYGFVKMIIVLAVTVLGYNLGDCEKIGSLKKIIINRLKED</sequence>
<name>A0A9W6LNJ1_9FUSO</name>
<evidence type="ECO:0000313" key="3">
    <source>
        <dbReference type="Proteomes" id="UP001144471"/>
    </source>
</evidence>
<dbReference type="Pfam" id="PF10031">
    <property type="entry name" value="DUF2273"/>
    <property type="match status" value="1"/>
</dbReference>
<dbReference type="Proteomes" id="UP001144471">
    <property type="component" value="Unassembled WGS sequence"/>
</dbReference>
<dbReference type="InterPro" id="IPR018730">
    <property type="entry name" value="DUF2273"/>
</dbReference>
<protein>
    <recommendedName>
        <fullName evidence="4">Small integral membrane protein</fullName>
    </recommendedName>
</protein>
<feature type="transmembrane region" description="Helical" evidence="1">
    <location>
        <begin position="20"/>
        <end position="51"/>
    </location>
</feature>
<evidence type="ECO:0000256" key="1">
    <source>
        <dbReference type="SAM" id="Phobius"/>
    </source>
</evidence>
<dbReference type="EMBL" id="BSDY01000006">
    <property type="protein sequence ID" value="GLI55985.1"/>
    <property type="molecule type" value="Genomic_DNA"/>
</dbReference>
<keyword evidence="3" id="KW-1185">Reference proteome</keyword>
<reference evidence="2" key="1">
    <citation type="submission" date="2022-12" db="EMBL/GenBank/DDBJ databases">
        <title>Reference genome sequencing for broad-spectrum identification of bacterial and archaeal isolates by mass spectrometry.</title>
        <authorList>
            <person name="Sekiguchi Y."/>
            <person name="Tourlousse D.M."/>
        </authorList>
    </citation>
    <scope>NUCLEOTIDE SEQUENCE</scope>
    <source>
        <strain evidence="2">10succ1</strain>
    </source>
</reference>
<organism evidence="2 3">
    <name type="scientific">Propionigenium maris DSM 9537</name>
    <dbReference type="NCBI Taxonomy" id="1123000"/>
    <lineage>
        <taxon>Bacteria</taxon>
        <taxon>Fusobacteriati</taxon>
        <taxon>Fusobacteriota</taxon>
        <taxon>Fusobacteriia</taxon>
        <taxon>Fusobacteriales</taxon>
        <taxon>Fusobacteriaceae</taxon>
        <taxon>Propionigenium</taxon>
    </lineage>
</organism>
<evidence type="ECO:0008006" key="4">
    <source>
        <dbReference type="Google" id="ProtNLM"/>
    </source>
</evidence>
<comment type="caution">
    <text evidence="2">The sequence shown here is derived from an EMBL/GenBank/DDBJ whole genome shotgun (WGS) entry which is preliminary data.</text>
</comment>
<gene>
    <name evidence="2" type="ORF">PM10SUCC1_14990</name>
</gene>
<dbReference type="RefSeq" id="WP_281834818.1">
    <property type="nucleotide sequence ID" value="NZ_BSDY01000006.1"/>
</dbReference>
<evidence type="ECO:0000313" key="2">
    <source>
        <dbReference type="EMBL" id="GLI55985.1"/>
    </source>
</evidence>
<dbReference type="AlphaFoldDB" id="A0A9W6LNJ1"/>
<proteinExistence type="predicted"/>
<accession>A0A9W6LNJ1</accession>
<keyword evidence="1" id="KW-0812">Transmembrane</keyword>
<keyword evidence="1" id="KW-0472">Membrane</keyword>